<dbReference type="OrthoDB" id="2349498at2759"/>
<accession>A0A9N9JJQ0</accession>
<gene>
    <name evidence="2" type="ORF">DERYTH_LOCUS20188</name>
</gene>
<feature type="transmembrane region" description="Helical" evidence="1">
    <location>
        <begin position="172"/>
        <end position="191"/>
    </location>
</feature>
<protein>
    <submittedName>
        <fullName evidence="2">5360_t:CDS:1</fullName>
    </submittedName>
</protein>
<feature type="transmembrane region" description="Helical" evidence="1">
    <location>
        <begin position="229"/>
        <end position="253"/>
    </location>
</feature>
<reference evidence="2" key="1">
    <citation type="submission" date="2021-06" db="EMBL/GenBank/DDBJ databases">
        <authorList>
            <person name="Kallberg Y."/>
            <person name="Tangrot J."/>
            <person name="Rosling A."/>
        </authorList>
    </citation>
    <scope>NUCLEOTIDE SEQUENCE</scope>
    <source>
        <strain evidence="2">MA453B</strain>
    </source>
</reference>
<organism evidence="2 3">
    <name type="scientific">Dentiscutata erythropus</name>
    <dbReference type="NCBI Taxonomy" id="1348616"/>
    <lineage>
        <taxon>Eukaryota</taxon>
        <taxon>Fungi</taxon>
        <taxon>Fungi incertae sedis</taxon>
        <taxon>Mucoromycota</taxon>
        <taxon>Glomeromycotina</taxon>
        <taxon>Glomeromycetes</taxon>
        <taxon>Diversisporales</taxon>
        <taxon>Gigasporaceae</taxon>
        <taxon>Dentiscutata</taxon>
    </lineage>
</organism>
<feature type="transmembrane region" description="Helical" evidence="1">
    <location>
        <begin position="197"/>
        <end position="217"/>
    </location>
</feature>
<evidence type="ECO:0000256" key="1">
    <source>
        <dbReference type="SAM" id="Phobius"/>
    </source>
</evidence>
<evidence type="ECO:0000313" key="2">
    <source>
        <dbReference type="EMBL" id="CAG8784886.1"/>
    </source>
</evidence>
<proteinExistence type="predicted"/>
<keyword evidence="1" id="KW-0812">Transmembrane</keyword>
<feature type="transmembrane region" description="Helical" evidence="1">
    <location>
        <begin position="305"/>
        <end position="325"/>
    </location>
</feature>
<evidence type="ECO:0000313" key="3">
    <source>
        <dbReference type="Proteomes" id="UP000789405"/>
    </source>
</evidence>
<name>A0A9N9JJQ0_9GLOM</name>
<keyword evidence="1" id="KW-1133">Transmembrane helix</keyword>
<sequence>QWMTTVGEILPELYKKNKNDGNKNVESTIIYKRCFCGKGLDIPFFDFLVIPPSTDNYLEVFIPITQLVPQDSVLKVEEISHDKIPDVQMVPLIDFVTNSKSLEVKGNEFMNILKSIVLPNNYLPQEECTIPFLSLIDNVEYDHIDPFYFNPSTEAIMNFMWYSSKSHWLKSLYIFIIYFLSYSIISWMYIAHIQVTGIWYELILLLRIFPGFAHYLNILYKIVIDIRSFLLFFALAVIAMGHALFIFLGYASYIGLSESPESFEVFNGSTIIYNMTEEEPEDIFTNPFTAIIAAYNWDSISLDVWGFWPLLIISVIGNIVFVIILQNVIVSFMSAAFENADKDGKCAVLTFQSRLIYDYANLERSAFTSGKSNFDNELKDKLRVKYICFYNEPSITKAWKHESKEWESTPIYSNFESEIQAEDDKSDESYESEFFIEKEDIKFIWTSAEE</sequence>
<feature type="non-terminal residue" evidence="2">
    <location>
        <position position="1"/>
    </location>
</feature>
<dbReference type="AlphaFoldDB" id="A0A9N9JJQ0"/>
<dbReference type="EMBL" id="CAJVPY010023349">
    <property type="protein sequence ID" value="CAG8784886.1"/>
    <property type="molecule type" value="Genomic_DNA"/>
</dbReference>
<keyword evidence="1" id="KW-0472">Membrane</keyword>
<comment type="caution">
    <text evidence="2">The sequence shown here is derived from an EMBL/GenBank/DDBJ whole genome shotgun (WGS) entry which is preliminary data.</text>
</comment>
<keyword evidence="3" id="KW-1185">Reference proteome</keyword>
<dbReference type="Proteomes" id="UP000789405">
    <property type="component" value="Unassembled WGS sequence"/>
</dbReference>